<reference evidence="1" key="1">
    <citation type="submission" date="2015-10" db="EMBL/GenBank/DDBJ databases">
        <authorList>
            <person name="Gilbert D.G."/>
        </authorList>
    </citation>
    <scope>NUCLEOTIDE SEQUENCE</scope>
    <source>
        <strain evidence="1">Phyl III-seqv23</strain>
    </source>
</reference>
<gene>
    <name evidence="1" type="ORF">RUN39_v1_1970007</name>
</gene>
<name>A0A0S4U0R1_RALSL</name>
<protein>
    <submittedName>
        <fullName evidence="1">Uncharacterized protein</fullName>
    </submittedName>
</protein>
<sequence length="62" mass="6946">MQDQAAHEFLAHQAGRGKAIQQGLSLHSYQSQFSGETVYQVCDAVCVVFDTIHSSRLERFFA</sequence>
<dbReference type="EMBL" id="LN899819">
    <property type="protein sequence ID" value="CUV15683.1"/>
    <property type="molecule type" value="Genomic_DNA"/>
</dbReference>
<organism evidence="1">
    <name type="scientific">Ralstonia solanacearum</name>
    <name type="common">Pseudomonas solanacearum</name>
    <dbReference type="NCBI Taxonomy" id="305"/>
    <lineage>
        <taxon>Bacteria</taxon>
        <taxon>Pseudomonadati</taxon>
        <taxon>Pseudomonadota</taxon>
        <taxon>Betaproteobacteria</taxon>
        <taxon>Burkholderiales</taxon>
        <taxon>Burkholderiaceae</taxon>
        <taxon>Ralstonia</taxon>
        <taxon>Ralstonia solanacearum species complex</taxon>
    </lineage>
</organism>
<proteinExistence type="predicted"/>
<dbReference type="AlphaFoldDB" id="A0A0S4U0R1"/>
<evidence type="ECO:0000313" key="1">
    <source>
        <dbReference type="EMBL" id="CUV15683.1"/>
    </source>
</evidence>
<accession>A0A0S4U0R1</accession>